<dbReference type="GO" id="GO:0071111">
    <property type="term" value="F:cyclic-guanylate-specific phosphodiesterase activity"/>
    <property type="evidence" value="ECO:0007669"/>
    <property type="project" value="InterPro"/>
</dbReference>
<name>A0A7C4JRC9_9BACT</name>
<dbReference type="EMBL" id="DSZN01000067">
    <property type="protein sequence ID" value="HGQ85450.1"/>
    <property type="molecule type" value="Genomic_DNA"/>
</dbReference>
<dbReference type="PANTHER" id="PTHR33121:SF70">
    <property type="entry name" value="SIGNALING PROTEIN YKOW"/>
    <property type="match status" value="1"/>
</dbReference>
<protein>
    <submittedName>
        <fullName evidence="2">EAL domain-containing protein</fullName>
    </submittedName>
</protein>
<reference evidence="2" key="1">
    <citation type="journal article" date="2020" name="mSystems">
        <title>Genome- and Community-Level Interaction Insights into Carbon Utilization and Element Cycling Functions of Hydrothermarchaeota in Hydrothermal Sediment.</title>
        <authorList>
            <person name="Zhou Z."/>
            <person name="Liu Y."/>
            <person name="Xu W."/>
            <person name="Pan J."/>
            <person name="Luo Z.H."/>
            <person name="Li M."/>
        </authorList>
    </citation>
    <scope>NUCLEOTIDE SEQUENCE [LARGE SCALE GENOMIC DNA]</scope>
    <source>
        <strain evidence="2">SpSt-6</strain>
    </source>
</reference>
<dbReference type="SUPFAM" id="SSF141868">
    <property type="entry name" value="EAL domain-like"/>
    <property type="match status" value="1"/>
</dbReference>
<comment type="caution">
    <text evidence="2">The sequence shown here is derived from an EMBL/GenBank/DDBJ whole genome shotgun (WGS) entry which is preliminary data.</text>
</comment>
<dbReference type="InterPro" id="IPR035919">
    <property type="entry name" value="EAL_sf"/>
</dbReference>
<dbReference type="AlphaFoldDB" id="A0A7C4JRC9"/>
<dbReference type="InterPro" id="IPR050706">
    <property type="entry name" value="Cyclic-di-GMP_PDE-like"/>
</dbReference>
<evidence type="ECO:0000259" key="1">
    <source>
        <dbReference type="PROSITE" id="PS50883"/>
    </source>
</evidence>
<accession>A0A7C4JRC9</accession>
<dbReference type="SMART" id="SM00052">
    <property type="entry name" value="EAL"/>
    <property type="match status" value="1"/>
</dbReference>
<dbReference type="Pfam" id="PF00563">
    <property type="entry name" value="EAL"/>
    <property type="match status" value="1"/>
</dbReference>
<dbReference type="Gene3D" id="3.20.20.450">
    <property type="entry name" value="EAL domain"/>
    <property type="match status" value="1"/>
</dbReference>
<gene>
    <name evidence="2" type="ORF">ENT66_03615</name>
</gene>
<dbReference type="PANTHER" id="PTHR33121">
    <property type="entry name" value="CYCLIC DI-GMP PHOSPHODIESTERASE PDEF"/>
    <property type="match status" value="1"/>
</dbReference>
<evidence type="ECO:0000313" key="2">
    <source>
        <dbReference type="EMBL" id="HGQ85450.1"/>
    </source>
</evidence>
<feature type="domain" description="EAL" evidence="1">
    <location>
        <begin position="106"/>
        <end position="358"/>
    </location>
</feature>
<proteinExistence type="predicted"/>
<dbReference type="CDD" id="cd01948">
    <property type="entry name" value="EAL"/>
    <property type="match status" value="1"/>
</dbReference>
<organism evidence="2">
    <name type="scientific">Thermodesulfobacterium geofontis</name>
    <dbReference type="NCBI Taxonomy" id="1295609"/>
    <lineage>
        <taxon>Bacteria</taxon>
        <taxon>Pseudomonadati</taxon>
        <taxon>Thermodesulfobacteriota</taxon>
        <taxon>Thermodesulfobacteria</taxon>
        <taxon>Thermodesulfobacteriales</taxon>
        <taxon>Thermodesulfobacteriaceae</taxon>
        <taxon>Thermodesulfobacterium</taxon>
    </lineage>
</organism>
<dbReference type="InterPro" id="IPR001633">
    <property type="entry name" value="EAL_dom"/>
</dbReference>
<sequence length="358" mass="41499">MHEKPCPKCEILPKFPEGKVDVVIFSSIDFLIQKIVKLLFENNFSYTLLQGQILIPEVNMEKLISILTNQPLSEVEKEELKVGFLTEGENLFSVIPRLKPLSIYLAILRYTEYLEILERRRLTVYFHPIVNLERKEIYGFECLIRGVKGSGEILNPSYLFEAARATDTLFFLDRICREICIKTAAVKGLKDHKIFINFIPTVIYDPAFCLQTTIKWAFQLDWNPENLVFEVVETEKVKDFEHLNKILEYYRKHGFKTALDDVGTGFSSLEALIKLQPNYIKISRELIEGINRIPIKFDLIKALIHAVSSHGIEVIAEGVERVEEAKTLYKLGVRLMQGFLFAKPYPEPIYQLDFSWLK</sequence>
<dbReference type="PROSITE" id="PS50883">
    <property type="entry name" value="EAL"/>
    <property type="match status" value="1"/>
</dbReference>